<reference evidence="1 2" key="1">
    <citation type="submission" date="2016-02" db="EMBL/GenBank/DDBJ databases">
        <title>Genome sequence of Clostridium tepidiprofundi DSM 19306.</title>
        <authorList>
            <person name="Poehlein A."/>
            <person name="Daniel R."/>
        </authorList>
    </citation>
    <scope>NUCLEOTIDE SEQUENCE [LARGE SCALE GENOMIC DNA]</scope>
    <source>
        <strain evidence="1 2">DSM 19306</strain>
    </source>
</reference>
<organism evidence="1 2">
    <name type="scientific">Clostridium tepidiprofundi DSM 19306</name>
    <dbReference type="NCBI Taxonomy" id="1121338"/>
    <lineage>
        <taxon>Bacteria</taxon>
        <taxon>Bacillati</taxon>
        <taxon>Bacillota</taxon>
        <taxon>Clostridia</taxon>
        <taxon>Eubacteriales</taxon>
        <taxon>Clostridiaceae</taxon>
        <taxon>Clostridium</taxon>
    </lineage>
</organism>
<proteinExistence type="predicted"/>
<name>A0A151B3Z0_9CLOT</name>
<dbReference type="Proteomes" id="UP000075531">
    <property type="component" value="Unassembled WGS sequence"/>
</dbReference>
<dbReference type="PATRIC" id="fig|1121338.3.peg.1565"/>
<dbReference type="RefSeq" id="WP_066824898.1">
    <property type="nucleotide sequence ID" value="NZ_LTBA01000015.1"/>
</dbReference>
<dbReference type="EMBL" id="LTBA01000015">
    <property type="protein sequence ID" value="KYH34472.1"/>
    <property type="molecule type" value="Genomic_DNA"/>
</dbReference>
<sequence length="158" mass="19444">MDKEIGKYETIEMDNEEYEMVPMEPMMNLNEYAPVQQTMSMNEYGYEDNDDMVPLEGGFFPTSNMMYLDYMIPTENEEYYTDIEERYDQECDCYRKKKKNKHHDHDYHNYNDVVRIVRKIERYNPGIYRMMRFYGVPYPVANRLLRRIVRLTLMYYDD</sequence>
<dbReference type="OrthoDB" id="1909918at2"/>
<keyword evidence="2" id="KW-1185">Reference proteome</keyword>
<gene>
    <name evidence="1" type="ORF">CLTEP_15200</name>
</gene>
<evidence type="ECO:0000313" key="2">
    <source>
        <dbReference type="Proteomes" id="UP000075531"/>
    </source>
</evidence>
<accession>A0A151B3Z0</accession>
<evidence type="ECO:0000313" key="1">
    <source>
        <dbReference type="EMBL" id="KYH34472.1"/>
    </source>
</evidence>
<protein>
    <submittedName>
        <fullName evidence="1">Uncharacterized protein</fullName>
    </submittedName>
</protein>
<comment type="caution">
    <text evidence="1">The sequence shown here is derived from an EMBL/GenBank/DDBJ whole genome shotgun (WGS) entry which is preliminary data.</text>
</comment>
<dbReference type="AlphaFoldDB" id="A0A151B3Z0"/>